<dbReference type="Pfam" id="PF01535">
    <property type="entry name" value="PPR"/>
    <property type="match status" value="1"/>
</dbReference>
<evidence type="ECO:0000256" key="2">
    <source>
        <dbReference type="ARBA" id="ARBA00022737"/>
    </source>
</evidence>
<protein>
    <recommendedName>
        <fullName evidence="6">Pentatricopeptide repeat-containing protein</fullName>
    </recommendedName>
</protein>
<feature type="repeat" description="PPR" evidence="3">
    <location>
        <begin position="6"/>
        <end position="40"/>
    </location>
</feature>
<proteinExistence type="inferred from homology"/>
<feature type="repeat" description="PPR" evidence="3">
    <location>
        <begin position="41"/>
        <end position="75"/>
    </location>
</feature>
<evidence type="ECO:0000256" key="1">
    <source>
        <dbReference type="ARBA" id="ARBA00007626"/>
    </source>
</evidence>
<gene>
    <name evidence="4" type="ORF">AYBTSS11_LOCUS15134</name>
</gene>
<name>A0AA86T604_9FABA</name>
<keyword evidence="2" id="KW-0677">Repeat</keyword>
<dbReference type="Gene3D" id="1.25.40.10">
    <property type="entry name" value="Tetratricopeptide repeat domain"/>
    <property type="match status" value="1"/>
</dbReference>
<dbReference type="InterPro" id="IPR011990">
    <property type="entry name" value="TPR-like_helical_dom_sf"/>
</dbReference>
<dbReference type="EMBL" id="OY731401">
    <property type="protein sequence ID" value="CAJ1952127.1"/>
    <property type="molecule type" value="Genomic_DNA"/>
</dbReference>
<dbReference type="InterPro" id="IPR002885">
    <property type="entry name" value="PPR_rpt"/>
</dbReference>
<keyword evidence="5" id="KW-1185">Reference proteome</keyword>
<evidence type="ECO:0000313" key="5">
    <source>
        <dbReference type="Proteomes" id="UP001189624"/>
    </source>
</evidence>
<dbReference type="PANTHER" id="PTHR46128:SF356">
    <property type="entry name" value="PENTACOTRIPEPTIDE-REPEAT REGION OF PRORP DOMAIN-CONTAINING PROTEIN"/>
    <property type="match status" value="1"/>
</dbReference>
<dbReference type="PROSITE" id="PS51375">
    <property type="entry name" value="PPR"/>
    <property type="match status" value="2"/>
</dbReference>
<dbReference type="Pfam" id="PF13041">
    <property type="entry name" value="PPR_2"/>
    <property type="match status" value="1"/>
</dbReference>
<evidence type="ECO:0000256" key="3">
    <source>
        <dbReference type="PROSITE-ProRule" id="PRU00708"/>
    </source>
</evidence>
<accession>A0AA86T604</accession>
<dbReference type="PANTHER" id="PTHR46128">
    <property type="entry name" value="MITOCHONDRIAL GROUP I INTRON SPLICING FACTOR CCM1"/>
    <property type="match status" value="1"/>
</dbReference>
<reference evidence="4" key="1">
    <citation type="submission" date="2023-10" db="EMBL/GenBank/DDBJ databases">
        <authorList>
            <person name="Domelevo Entfellner J.-B."/>
        </authorList>
    </citation>
    <scope>NUCLEOTIDE SEQUENCE</scope>
</reference>
<dbReference type="AlphaFoldDB" id="A0AA86T604"/>
<dbReference type="Gramene" id="rna-AYBTSS11_LOCUS15134">
    <property type="protein sequence ID" value="CAJ1952127.1"/>
    <property type="gene ID" value="gene-AYBTSS11_LOCUS15134"/>
</dbReference>
<dbReference type="Proteomes" id="UP001189624">
    <property type="component" value="Chromosome 4"/>
</dbReference>
<organism evidence="4 5">
    <name type="scientific">Sphenostylis stenocarpa</name>
    <dbReference type="NCBI Taxonomy" id="92480"/>
    <lineage>
        <taxon>Eukaryota</taxon>
        <taxon>Viridiplantae</taxon>
        <taxon>Streptophyta</taxon>
        <taxon>Embryophyta</taxon>
        <taxon>Tracheophyta</taxon>
        <taxon>Spermatophyta</taxon>
        <taxon>Magnoliopsida</taxon>
        <taxon>eudicotyledons</taxon>
        <taxon>Gunneridae</taxon>
        <taxon>Pentapetalae</taxon>
        <taxon>rosids</taxon>
        <taxon>fabids</taxon>
        <taxon>Fabales</taxon>
        <taxon>Fabaceae</taxon>
        <taxon>Papilionoideae</taxon>
        <taxon>50 kb inversion clade</taxon>
        <taxon>NPAAA clade</taxon>
        <taxon>indigoferoid/millettioid clade</taxon>
        <taxon>Phaseoleae</taxon>
        <taxon>Sphenostylis</taxon>
    </lineage>
</organism>
<sequence>MKIIPNVYRYNIMINGLGKNKKMNEGMNLLKQMHMKIIVADSVTYTSLTDGLCKSGRISYVLDVMDEVHERGFEAIVIIVCTYNVYTEGLLDEALIIWSKMEDNGCVRA</sequence>
<dbReference type="NCBIfam" id="TIGR00756">
    <property type="entry name" value="PPR"/>
    <property type="match status" value="2"/>
</dbReference>
<evidence type="ECO:0000313" key="4">
    <source>
        <dbReference type="EMBL" id="CAJ1952127.1"/>
    </source>
</evidence>
<dbReference type="InterPro" id="IPR050872">
    <property type="entry name" value="PPR_P_subfamily"/>
</dbReference>
<evidence type="ECO:0008006" key="6">
    <source>
        <dbReference type="Google" id="ProtNLM"/>
    </source>
</evidence>
<comment type="similarity">
    <text evidence="1">Belongs to the PPR family. P subfamily.</text>
</comment>